<name>A0A0R0C175_9GAMM</name>
<organism evidence="1 3">
    <name type="scientific">Stenotrophomonas koreensis</name>
    <dbReference type="NCBI Taxonomy" id="266128"/>
    <lineage>
        <taxon>Bacteria</taxon>
        <taxon>Pseudomonadati</taxon>
        <taxon>Pseudomonadota</taxon>
        <taxon>Gammaproteobacteria</taxon>
        <taxon>Lysobacterales</taxon>
        <taxon>Lysobacteraceae</taxon>
        <taxon>Stenotrophomonas</taxon>
    </lineage>
</organism>
<accession>A0A0R0C175</accession>
<dbReference type="AlphaFoldDB" id="A0A0R0C175"/>
<gene>
    <name evidence="1" type="ORF">ABB25_03140</name>
    <name evidence="2" type="ORF">H4O09_07785</name>
</gene>
<dbReference type="STRING" id="266128.ABB25_03140"/>
<proteinExistence type="predicted"/>
<protein>
    <submittedName>
        <fullName evidence="2">YkgJ family cysteine cluster protein</fullName>
    </submittedName>
</protein>
<evidence type="ECO:0000313" key="4">
    <source>
        <dbReference type="Proteomes" id="UP000550609"/>
    </source>
</evidence>
<reference evidence="1 3" key="1">
    <citation type="submission" date="2015-05" db="EMBL/GenBank/DDBJ databases">
        <title>Genome sequencing and analysis of members of genus Stenotrophomonas.</title>
        <authorList>
            <person name="Patil P.P."/>
            <person name="Midha S."/>
            <person name="Patil P.B."/>
        </authorList>
    </citation>
    <scope>NUCLEOTIDE SEQUENCE [LARGE SCALE GENOMIC DNA]</scope>
    <source>
        <strain evidence="1 3">DSM 17805</strain>
    </source>
</reference>
<dbReference type="RefSeq" id="WP_057663584.1">
    <property type="nucleotide sequence ID" value="NZ_JACIUV010000003.1"/>
</dbReference>
<dbReference type="Pfam" id="PF03692">
    <property type="entry name" value="CxxCxxCC"/>
    <property type="match status" value="1"/>
</dbReference>
<dbReference type="EMBL" id="JACIUV010000003">
    <property type="protein sequence ID" value="MBB1116946.1"/>
    <property type="molecule type" value="Genomic_DNA"/>
</dbReference>
<comment type="caution">
    <text evidence="1">The sequence shown here is derived from an EMBL/GenBank/DDBJ whole genome shotgun (WGS) entry which is preliminary data.</text>
</comment>
<accession>A0A7W3V012</accession>
<dbReference type="EMBL" id="LDJH01000006">
    <property type="protein sequence ID" value="KRG59566.1"/>
    <property type="molecule type" value="Genomic_DNA"/>
</dbReference>
<keyword evidence="3" id="KW-1185">Reference proteome</keyword>
<evidence type="ECO:0000313" key="2">
    <source>
        <dbReference type="EMBL" id="MBB1116946.1"/>
    </source>
</evidence>
<dbReference type="Proteomes" id="UP000051254">
    <property type="component" value="Unassembled WGS sequence"/>
</dbReference>
<evidence type="ECO:0000313" key="3">
    <source>
        <dbReference type="Proteomes" id="UP000051254"/>
    </source>
</evidence>
<evidence type="ECO:0000313" key="1">
    <source>
        <dbReference type="EMBL" id="KRG59566.1"/>
    </source>
</evidence>
<sequence length="109" mass="12117">MSACPAPAADPTASCHHCDAVCCRLTVVLMPEDRVPGHLTATTPEGLHVMARNEEGWCVAIDNLHMRCSIYEQRPGTCRRFAMNGPYCRSTREEYSARMRKGIALTLHN</sequence>
<dbReference type="OrthoDB" id="71604at2"/>
<dbReference type="PATRIC" id="fig|266128.3.peg.2291"/>
<reference evidence="2 4" key="2">
    <citation type="submission" date="2020-08" db="EMBL/GenBank/DDBJ databases">
        <title>Stenotrophomonas sp. W1S232.</title>
        <authorList>
            <person name="Deng Y."/>
        </authorList>
    </citation>
    <scope>NUCLEOTIDE SEQUENCE [LARGE SCALE GENOMIC DNA]</scope>
    <source>
        <strain evidence="2 4">W1S232</strain>
    </source>
</reference>
<dbReference type="Proteomes" id="UP000550609">
    <property type="component" value="Unassembled WGS sequence"/>
</dbReference>
<dbReference type="InterPro" id="IPR005358">
    <property type="entry name" value="Puta_zinc/iron-chelating_dom"/>
</dbReference>